<evidence type="ECO:0000256" key="1">
    <source>
        <dbReference type="SAM" id="MobiDB-lite"/>
    </source>
</evidence>
<keyword evidence="5" id="KW-1185">Reference proteome</keyword>
<feature type="signal peptide" evidence="2">
    <location>
        <begin position="1"/>
        <end position="24"/>
    </location>
</feature>
<dbReference type="RefSeq" id="WP_104095099.1">
    <property type="nucleotide sequence ID" value="NZ_JACHBP010000001.1"/>
</dbReference>
<protein>
    <recommendedName>
        <fullName evidence="3">DUF6993 domain-containing protein</fullName>
    </recommendedName>
</protein>
<accession>A0A4R8V8Q4</accession>
<reference evidence="4 5" key="1">
    <citation type="submission" date="2019-03" db="EMBL/GenBank/DDBJ databases">
        <title>Genomics of glacier-inhabiting Cryobacterium strains.</title>
        <authorList>
            <person name="Liu Q."/>
            <person name="Xin Y.-H."/>
        </authorList>
    </citation>
    <scope>NUCLEOTIDE SEQUENCE [LARGE SCALE GENOMIC DNA]</scope>
    <source>
        <strain evidence="4 5">CGMCC 1.10440</strain>
    </source>
</reference>
<dbReference type="Pfam" id="PF22504">
    <property type="entry name" value="DUF6993"/>
    <property type="match status" value="1"/>
</dbReference>
<keyword evidence="2" id="KW-0732">Signal</keyword>
<dbReference type="AlphaFoldDB" id="A0A4R8V8Q4"/>
<dbReference type="InterPro" id="IPR054262">
    <property type="entry name" value="DUF6993"/>
</dbReference>
<comment type="caution">
    <text evidence="4">The sequence shown here is derived from an EMBL/GenBank/DDBJ whole genome shotgun (WGS) entry which is preliminary data.</text>
</comment>
<feature type="region of interest" description="Disordered" evidence="1">
    <location>
        <begin position="25"/>
        <end position="56"/>
    </location>
</feature>
<feature type="domain" description="DUF6993" evidence="3">
    <location>
        <begin position="75"/>
        <end position="157"/>
    </location>
</feature>
<sequence>MRGTRGGVLLAGIVALAVTLSACAPDRDNTVPVPMPVPTSSGSPTPNPAAEPDPDPTLLPGGSALANRAYFDFVNKRLLAVNKNPSDQAVVTNLEKSGFAKKDLEVTPDKTSVFRAPSASIEFSVRVGDTCLIGQFKSGAYRSVIGPVVDGRCLVGKTAPIP</sequence>
<evidence type="ECO:0000256" key="2">
    <source>
        <dbReference type="SAM" id="SignalP"/>
    </source>
</evidence>
<organism evidence="4 5">
    <name type="scientific">Terrimesophilobacter mesophilus</name>
    <dbReference type="NCBI Taxonomy" id="433647"/>
    <lineage>
        <taxon>Bacteria</taxon>
        <taxon>Bacillati</taxon>
        <taxon>Actinomycetota</taxon>
        <taxon>Actinomycetes</taxon>
        <taxon>Micrococcales</taxon>
        <taxon>Microbacteriaceae</taxon>
        <taxon>Terrimesophilobacter</taxon>
    </lineage>
</organism>
<gene>
    <name evidence="4" type="ORF">E3N84_03600</name>
</gene>
<dbReference type="EMBL" id="SOFI01000003">
    <property type="protein sequence ID" value="TFB79219.1"/>
    <property type="molecule type" value="Genomic_DNA"/>
</dbReference>
<evidence type="ECO:0000313" key="4">
    <source>
        <dbReference type="EMBL" id="TFB79219.1"/>
    </source>
</evidence>
<proteinExistence type="predicted"/>
<dbReference type="PROSITE" id="PS51257">
    <property type="entry name" value="PROKAR_LIPOPROTEIN"/>
    <property type="match status" value="1"/>
</dbReference>
<feature type="chain" id="PRO_5043803414" description="DUF6993 domain-containing protein" evidence="2">
    <location>
        <begin position="25"/>
        <end position="162"/>
    </location>
</feature>
<feature type="compositionally biased region" description="Pro residues" evidence="1">
    <location>
        <begin position="45"/>
        <end position="56"/>
    </location>
</feature>
<evidence type="ECO:0000259" key="3">
    <source>
        <dbReference type="Pfam" id="PF22504"/>
    </source>
</evidence>
<dbReference type="Proteomes" id="UP000298488">
    <property type="component" value="Unassembled WGS sequence"/>
</dbReference>
<dbReference type="OrthoDB" id="5125712at2"/>
<name>A0A4R8V8Q4_9MICO</name>
<evidence type="ECO:0000313" key="5">
    <source>
        <dbReference type="Proteomes" id="UP000298488"/>
    </source>
</evidence>